<evidence type="ECO:0000313" key="3">
    <source>
        <dbReference type="Proteomes" id="UP001612915"/>
    </source>
</evidence>
<feature type="domain" description="Mycothiol-dependent maleylpyruvate isomerase metal-binding" evidence="1">
    <location>
        <begin position="12"/>
        <end position="132"/>
    </location>
</feature>
<comment type="caution">
    <text evidence="2">The sequence shown here is derived from an EMBL/GenBank/DDBJ whole genome shotgun (WGS) entry which is preliminary data.</text>
</comment>
<reference evidence="2 3" key="1">
    <citation type="submission" date="2024-10" db="EMBL/GenBank/DDBJ databases">
        <title>The Natural Products Discovery Center: Release of the First 8490 Sequenced Strains for Exploring Actinobacteria Biosynthetic Diversity.</title>
        <authorList>
            <person name="Kalkreuter E."/>
            <person name="Kautsar S.A."/>
            <person name="Yang D."/>
            <person name="Bader C.D."/>
            <person name="Teijaro C.N."/>
            <person name="Fluegel L."/>
            <person name="Davis C.M."/>
            <person name="Simpson J.R."/>
            <person name="Lauterbach L."/>
            <person name="Steele A.D."/>
            <person name="Gui C."/>
            <person name="Meng S."/>
            <person name="Li G."/>
            <person name="Viehrig K."/>
            <person name="Ye F."/>
            <person name="Su P."/>
            <person name="Kiefer A.F."/>
            <person name="Nichols A."/>
            <person name="Cepeda A.J."/>
            <person name="Yan W."/>
            <person name="Fan B."/>
            <person name="Jiang Y."/>
            <person name="Adhikari A."/>
            <person name="Zheng C.-J."/>
            <person name="Schuster L."/>
            <person name="Cowan T.M."/>
            <person name="Smanski M.J."/>
            <person name="Chevrette M.G."/>
            <person name="De Carvalho L.P.S."/>
            <person name="Shen B."/>
        </authorList>
    </citation>
    <scope>NUCLEOTIDE SEQUENCE [LARGE SCALE GENOMIC DNA]</scope>
    <source>
        <strain evidence="2 3">NPDC049639</strain>
    </source>
</reference>
<keyword evidence="3" id="KW-1185">Reference proteome</keyword>
<gene>
    <name evidence="2" type="ORF">ACIB24_09610</name>
</gene>
<protein>
    <submittedName>
        <fullName evidence="2">TIGR03086 family metal-binding protein</fullName>
    </submittedName>
</protein>
<dbReference type="NCBIfam" id="TIGR03083">
    <property type="entry name" value="maleylpyruvate isomerase family mycothiol-dependent enzyme"/>
    <property type="match status" value="1"/>
</dbReference>
<proteinExistence type="predicted"/>
<dbReference type="Pfam" id="PF11716">
    <property type="entry name" value="MDMPI_N"/>
    <property type="match status" value="1"/>
</dbReference>
<dbReference type="InterPro" id="IPR034660">
    <property type="entry name" value="DinB/YfiT-like"/>
</dbReference>
<organism evidence="2 3">
    <name type="scientific">Spongisporangium articulatum</name>
    <dbReference type="NCBI Taxonomy" id="3362603"/>
    <lineage>
        <taxon>Bacteria</taxon>
        <taxon>Bacillati</taxon>
        <taxon>Actinomycetota</taxon>
        <taxon>Actinomycetes</taxon>
        <taxon>Kineosporiales</taxon>
        <taxon>Kineosporiaceae</taxon>
        <taxon>Spongisporangium</taxon>
    </lineage>
</organism>
<dbReference type="EMBL" id="JBITLV010000002">
    <property type="protein sequence ID" value="MFI7587316.1"/>
    <property type="molecule type" value="Genomic_DNA"/>
</dbReference>
<dbReference type="InterPro" id="IPR017517">
    <property type="entry name" value="Maleyloyr_isom"/>
</dbReference>
<evidence type="ECO:0000313" key="2">
    <source>
        <dbReference type="EMBL" id="MFI7587316.1"/>
    </source>
</evidence>
<sequence>MTTRTAADLLLAAMDLFGATLGQVETDADWWRPTPCADWDVRELVNHVVVENLWVPPLFEGRAIEEVGDALDGDQLGDDARAAWSAASAAARVAIGAPGAMERTVQLSFGRTPAHEYAMQLFADHLVHAWDLGAALGHPPELPADLVAACAAWFEDEERGYREAGVIGPRPQLPDAVEGVEGADGTTTLLAMFGRTASWMP</sequence>
<evidence type="ECO:0000259" key="1">
    <source>
        <dbReference type="Pfam" id="PF11716"/>
    </source>
</evidence>
<dbReference type="Gene3D" id="1.20.120.450">
    <property type="entry name" value="dinb family like domain"/>
    <property type="match status" value="1"/>
</dbReference>
<dbReference type="SUPFAM" id="SSF109854">
    <property type="entry name" value="DinB/YfiT-like putative metalloenzymes"/>
    <property type="match status" value="1"/>
</dbReference>
<dbReference type="RefSeq" id="WP_398278691.1">
    <property type="nucleotide sequence ID" value="NZ_JBITLV010000002.1"/>
</dbReference>
<dbReference type="InterPro" id="IPR017520">
    <property type="entry name" value="CHP03086"/>
</dbReference>
<name>A0ABW8ANX4_9ACTN</name>
<dbReference type="NCBIfam" id="TIGR03086">
    <property type="entry name" value="TIGR03086 family metal-binding protein"/>
    <property type="match status" value="1"/>
</dbReference>
<accession>A0ABW8ANX4</accession>
<dbReference type="Proteomes" id="UP001612915">
    <property type="component" value="Unassembled WGS sequence"/>
</dbReference>
<dbReference type="InterPro" id="IPR024344">
    <property type="entry name" value="MDMPI_metal-binding"/>
</dbReference>